<organism evidence="2 3">
    <name type="scientific">Candidatus Magnetobacterium bavaricum</name>
    <dbReference type="NCBI Taxonomy" id="29290"/>
    <lineage>
        <taxon>Bacteria</taxon>
        <taxon>Pseudomonadati</taxon>
        <taxon>Nitrospirota</taxon>
        <taxon>Thermodesulfovibrionia</taxon>
        <taxon>Thermodesulfovibrionales</taxon>
        <taxon>Candidatus Magnetobacteriaceae</taxon>
        <taxon>Candidatus Magnetobacterium</taxon>
    </lineage>
</organism>
<dbReference type="Proteomes" id="UP000033423">
    <property type="component" value="Unassembled WGS sequence"/>
</dbReference>
<reference evidence="2 3" key="1">
    <citation type="submission" date="2015-02" db="EMBL/GenBank/DDBJ databases">
        <title>Single-cell genomics of uncultivated deep-branching MTB reveals a conserved set of magnetosome genes.</title>
        <authorList>
            <person name="Kolinko S."/>
            <person name="Richter M."/>
            <person name="Glockner F.O."/>
            <person name="Brachmann A."/>
            <person name="Schuler D."/>
        </authorList>
    </citation>
    <scope>NUCLEOTIDE SEQUENCE [LARGE SCALE GENOMIC DNA]</scope>
    <source>
        <strain evidence="2">TM-1</strain>
    </source>
</reference>
<keyword evidence="1" id="KW-0812">Transmembrane</keyword>
<dbReference type="AlphaFoldDB" id="A0A0F3GPL1"/>
<keyword evidence="3" id="KW-1185">Reference proteome</keyword>
<dbReference type="NCBIfam" id="NF045718">
    <property type="entry name" value="two_CW_domain"/>
    <property type="match status" value="1"/>
</dbReference>
<evidence type="ECO:0000313" key="3">
    <source>
        <dbReference type="Proteomes" id="UP000033423"/>
    </source>
</evidence>
<comment type="caution">
    <text evidence="2">The sequence shown here is derived from an EMBL/GenBank/DDBJ whole genome shotgun (WGS) entry which is preliminary data.</text>
</comment>
<protein>
    <submittedName>
        <fullName evidence="2">Two component signal transduction response regulator</fullName>
    </submittedName>
</protein>
<sequence>MTPFYHAFLRGYLFLNLKDAMHFLGMVLAPPPAFFFFLLFRDDAMKIQVFLDAFKAFNRLADAYLFKGLKKIQCWEYMKCGKDLTSACEVITQNAGRHCWLVVGSASTSKVAEKCNDSFRKKSCKNCDFYLKVKKGEI</sequence>
<proteinExistence type="predicted"/>
<accession>A0A0F3GPL1</accession>
<keyword evidence="1" id="KW-0472">Membrane</keyword>
<evidence type="ECO:0000256" key="1">
    <source>
        <dbReference type="SAM" id="Phobius"/>
    </source>
</evidence>
<evidence type="ECO:0000313" key="2">
    <source>
        <dbReference type="EMBL" id="KJU83909.1"/>
    </source>
</evidence>
<feature type="transmembrane region" description="Helical" evidence="1">
    <location>
        <begin position="20"/>
        <end position="40"/>
    </location>
</feature>
<dbReference type="EMBL" id="LACI01001685">
    <property type="protein sequence ID" value="KJU83909.1"/>
    <property type="molecule type" value="Genomic_DNA"/>
</dbReference>
<keyword evidence="1" id="KW-1133">Transmembrane helix</keyword>
<gene>
    <name evidence="2" type="ORF">MBAV_003896</name>
</gene>
<dbReference type="InterPro" id="IPR054687">
    <property type="entry name" value="Two-CW_dom"/>
</dbReference>
<name>A0A0F3GPL1_9BACT</name>